<name>A0ABP4AEN2_9ACTN</name>
<proteinExistence type="predicted"/>
<evidence type="ECO:0000313" key="1">
    <source>
        <dbReference type="EMBL" id="GAA0934211.1"/>
    </source>
</evidence>
<keyword evidence="2" id="KW-1185">Reference proteome</keyword>
<protein>
    <submittedName>
        <fullName evidence="1">Uncharacterized protein</fullName>
    </submittedName>
</protein>
<reference evidence="2" key="1">
    <citation type="journal article" date="2019" name="Int. J. Syst. Evol. Microbiol.">
        <title>The Global Catalogue of Microorganisms (GCM) 10K type strain sequencing project: providing services to taxonomists for standard genome sequencing and annotation.</title>
        <authorList>
            <consortium name="The Broad Institute Genomics Platform"/>
            <consortium name="The Broad Institute Genome Sequencing Center for Infectious Disease"/>
            <person name="Wu L."/>
            <person name="Ma J."/>
        </authorList>
    </citation>
    <scope>NUCLEOTIDE SEQUENCE [LARGE SCALE GENOMIC DNA]</scope>
    <source>
        <strain evidence="2">JCM 11136</strain>
    </source>
</reference>
<dbReference type="EMBL" id="BAAAHQ010000021">
    <property type="protein sequence ID" value="GAA0934211.1"/>
    <property type="molecule type" value="Genomic_DNA"/>
</dbReference>
<gene>
    <name evidence="1" type="ORF">GCM10009560_41100</name>
</gene>
<dbReference type="Proteomes" id="UP001501578">
    <property type="component" value="Unassembled WGS sequence"/>
</dbReference>
<organism evidence="1 2">
    <name type="scientific">Nonomuraea longicatena</name>
    <dbReference type="NCBI Taxonomy" id="83682"/>
    <lineage>
        <taxon>Bacteria</taxon>
        <taxon>Bacillati</taxon>
        <taxon>Actinomycetota</taxon>
        <taxon>Actinomycetes</taxon>
        <taxon>Streptosporangiales</taxon>
        <taxon>Streptosporangiaceae</taxon>
        <taxon>Nonomuraea</taxon>
    </lineage>
</organism>
<sequence length="168" mass="17466">MKAWVRVLLNASGGTLVIRPLFSRSSDSFGVMYRARSRPGDLAGYHRETMSSRAFTDGTQGSEREVSCRYRKVVPTGREPVGSGRRSVPFGVEEGPAEALPDCAASDVDGAVLDCAASGVDTAVPGCAVSEVDRAVPGCVDRVSTDSAVLDVDGVPTDSADAVDVVAT</sequence>
<accession>A0ABP4AEN2</accession>
<comment type="caution">
    <text evidence="1">The sequence shown here is derived from an EMBL/GenBank/DDBJ whole genome shotgun (WGS) entry which is preliminary data.</text>
</comment>
<evidence type="ECO:0000313" key="2">
    <source>
        <dbReference type="Proteomes" id="UP001501578"/>
    </source>
</evidence>